<comment type="pathway">
    <text evidence="3 10">Organic acid metabolism; glycolate biosynthesis; glycolate from 2-phosphoglycolate: step 1/1.</text>
</comment>
<evidence type="ECO:0000256" key="5">
    <source>
        <dbReference type="ARBA" id="ARBA00013078"/>
    </source>
</evidence>
<dbReference type="GO" id="GO:0046295">
    <property type="term" value="P:glycolate biosynthetic process"/>
    <property type="evidence" value="ECO:0007669"/>
    <property type="project" value="UniProtKB-UniRule"/>
</dbReference>
<keyword evidence="7 10" id="KW-0378">Hydrolase</keyword>
<feature type="binding site" evidence="10">
    <location>
        <position position="9"/>
    </location>
    <ligand>
        <name>Mg(2+)</name>
        <dbReference type="ChEBI" id="CHEBI:18420"/>
    </ligand>
</feature>
<evidence type="ECO:0000256" key="8">
    <source>
        <dbReference type="ARBA" id="ARBA00022842"/>
    </source>
</evidence>
<keyword evidence="6 10" id="KW-0479">Metal-binding</keyword>
<keyword evidence="8 10" id="KW-0460">Magnesium</keyword>
<dbReference type="GO" id="GO:0005975">
    <property type="term" value="P:carbohydrate metabolic process"/>
    <property type="evidence" value="ECO:0007669"/>
    <property type="project" value="InterPro"/>
</dbReference>
<dbReference type="Proteomes" id="UP000219467">
    <property type="component" value="Unassembled WGS sequence"/>
</dbReference>
<dbReference type="UniPathway" id="UPA00865">
    <property type="reaction ID" value="UER00834"/>
</dbReference>
<dbReference type="NCBIfam" id="TIGR01449">
    <property type="entry name" value="PGP_bact"/>
    <property type="match status" value="1"/>
</dbReference>
<dbReference type="Pfam" id="PF00702">
    <property type="entry name" value="Hydrolase"/>
    <property type="match status" value="1"/>
</dbReference>
<evidence type="ECO:0000256" key="1">
    <source>
        <dbReference type="ARBA" id="ARBA00000830"/>
    </source>
</evidence>
<protein>
    <recommendedName>
        <fullName evidence="5 10">Phosphoglycolate phosphatase</fullName>
        <shortName evidence="10">PGP</shortName>
        <shortName evidence="10">PGPase</shortName>
        <ecNumber evidence="5 10">3.1.3.18</ecNumber>
    </recommendedName>
</protein>
<feature type="active site" description="Nucleophile" evidence="10">
    <location>
        <position position="7"/>
    </location>
</feature>
<comment type="similarity">
    <text evidence="4 10">Belongs to the HAD-like hydrolase superfamily. CbbY/CbbZ/Gph/YieH family.</text>
</comment>
<dbReference type="InterPro" id="IPR023198">
    <property type="entry name" value="PGP-like_dom2"/>
</dbReference>
<dbReference type="Gene3D" id="1.10.150.240">
    <property type="entry name" value="Putative phosphatase, domain 2"/>
    <property type="match status" value="1"/>
</dbReference>
<proteinExistence type="inferred from homology"/>
<accession>A0A285CZS7</accession>
<dbReference type="InterPro" id="IPR037512">
    <property type="entry name" value="PGPase_prok"/>
</dbReference>
<dbReference type="InterPro" id="IPR006439">
    <property type="entry name" value="HAD-SF_hydro_IA"/>
</dbReference>
<reference evidence="12" key="1">
    <citation type="submission" date="2017-08" db="EMBL/GenBank/DDBJ databases">
        <authorList>
            <person name="Varghese N."/>
            <person name="Submissions S."/>
        </authorList>
    </citation>
    <scope>NUCLEOTIDE SEQUENCE [LARGE SCALE GENOMIC DNA]</scope>
    <source>
        <strain evidence="12">JA234</strain>
    </source>
</reference>
<dbReference type="EMBL" id="OAOQ01000012">
    <property type="protein sequence ID" value="SNX72443.1"/>
    <property type="molecule type" value="Genomic_DNA"/>
</dbReference>
<dbReference type="InterPro" id="IPR036412">
    <property type="entry name" value="HAD-like_sf"/>
</dbReference>
<dbReference type="PANTHER" id="PTHR43434:SF1">
    <property type="entry name" value="PHOSPHOGLYCOLATE PHOSPHATASE"/>
    <property type="match status" value="1"/>
</dbReference>
<comment type="cofactor">
    <cofactor evidence="2 10">
        <name>Mg(2+)</name>
        <dbReference type="ChEBI" id="CHEBI:18420"/>
    </cofactor>
</comment>
<dbReference type="SUPFAM" id="SSF56784">
    <property type="entry name" value="HAD-like"/>
    <property type="match status" value="1"/>
</dbReference>
<feature type="binding site" evidence="10">
    <location>
        <position position="7"/>
    </location>
    <ligand>
        <name>Mg(2+)</name>
        <dbReference type="ChEBI" id="CHEBI:18420"/>
    </ligand>
</feature>
<dbReference type="GO" id="GO:0006281">
    <property type="term" value="P:DNA repair"/>
    <property type="evidence" value="ECO:0007669"/>
    <property type="project" value="TreeGrafter"/>
</dbReference>
<evidence type="ECO:0000313" key="11">
    <source>
        <dbReference type="EMBL" id="SNX72443.1"/>
    </source>
</evidence>
<keyword evidence="9 10" id="KW-0119">Carbohydrate metabolism</keyword>
<gene>
    <name evidence="11" type="ORF">SAMN05878503_11273</name>
</gene>
<organism evidence="11 12">
    <name type="scientific">Cereibacter ovatus</name>
    <dbReference type="NCBI Taxonomy" id="439529"/>
    <lineage>
        <taxon>Bacteria</taxon>
        <taxon>Pseudomonadati</taxon>
        <taxon>Pseudomonadota</taxon>
        <taxon>Alphaproteobacteria</taxon>
        <taxon>Rhodobacterales</taxon>
        <taxon>Paracoccaceae</taxon>
        <taxon>Cereibacter</taxon>
    </lineage>
</organism>
<dbReference type="SFLD" id="SFLDG01129">
    <property type="entry name" value="C1.5:_HAD__Beta-PGM__Phosphata"/>
    <property type="match status" value="1"/>
</dbReference>
<dbReference type="GO" id="GO:0046872">
    <property type="term" value="F:metal ion binding"/>
    <property type="evidence" value="ECO:0007669"/>
    <property type="project" value="UniProtKB-KW"/>
</dbReference>
<dbReference type="CDD" id="cd07512">
    <property type="entry name" value="HAD_PGPase"/>
    <property type="match status" value="1"/>
</dbReference>
<dbReference type="PANTHER" id="PTHR43434">
    <property type="entry name" value="PHOSPHOGLYCOLATE PHOSPHATASE"/>
    <property type="match status" value="1"/>
</dbReference>
<dbReference type="HAMAP" id="MF_00495">
    <property type="entry name" value="GPH_hydrolase_bact"/>
    <property type="match status" value="1"/>
</dbReference>
<feature type="binding site" evidence="10">
    <location>
        <position position="167"/>
    </location>
    <ligand>
        <name>Mg(2+)</name>
        <dbReference type="ChEBI" id="CHEBI:18420"/>
    </ligand>
</feature>
<evidence type="ECO:0000256" key="9">
    <source>
        <dbReference type="ARBA" id="ARBA00023277"/>
    </source>
</evidence>
<dbReference type="GO" id="GO:0008967">
    <property type="term" value="F:phosphoglycolate phosphatase activity"/>
    <property type="evidence" value="ECO:0007669"/>
    <property type="project" value="UniProtKB-UniRule"/>
</dbReference>
<sequence length="218" mass="23137">MPGVVFDLDGTLIHSAPDIHAAVNRTLADEGADPLSLAQVAGFIGNGVPVLLQRVMAARHEAPDAARHADLVARFMRHYEADPATLTTIYPGVEAALCHLAGAGWKIGLCTNKPAAASWKILEHFGLSELFSVVIGGDSLPQRKPDPTPLLAAAAELDTDPVLFVGDSEIDAATALAAGLRFALFTEGYRHAPLHDLPHHGLFSHHDDLPALLDHLLI</sequence>
<dbReference type="SFLD" id="SFLDS00003">
    <property type="entry name" value="Haloacid_Dehalogenase"/>
    <property type="match status" value="1"/>
</dbReference>
<evidence type="ECO:0000256" key="10">
    <source>
        <dbReference type="HAMAP-Rule" id="MF_00495"/>
    </source>
</evidence>
<evidence type="ECO:0000256" key="6">
    <source>
        <dbReference type="ARBA" id="ARBA00022723"/>
    </source>
</evidence>
<dbReference type="NCBIfam" id="TIGR01549">
    <property type="entry name" value="HAD-SF-IA-v1"/>
    <property type="match status" value="1"/>
</dbReference>
<evidence type="ECO:0000256" key="3">
    <source>
        <dbReference type="ARBA" id="ARBA00004818"/>
    </source>
</evidence>
<dbReference type="AlphaFoldDB" id="A0A285CZS7"/>
<dbReference type="Gene3D" id="3.40.50.1000">
    <property type="entry name" value="HAD superfamily/HAD-like"/>
    <property type="match status" value="1"/>
</dbReference>
<dbReference type="RefSeq" id="WP_097031075.1">
    <property type="nucleotide sequence ID" value="NZ_OAOQ01000012.1"/>
</dbReference>
<evidence type="ECO:0000313" key="12">
    <source>
        <dbReference type="Proteomes" id="UP000219467"/>
    </source>
</evidence>
<evidence type="ECO:0000256" key="4">
    <source>
        <dbReference type="ARBA" id="ARBA00006171"/>
    </source>
</evidence>
<name>A0A285CZS7_9RHOB</name>
<dbReference type="OrthoDB" id="9793014at2"/>
<dbReference type="SFLD" id="SFLDG01135">
    <property type="entry name" value="C1.5.6:_HAD__Beta-PGM__Phospha"/>
    <property type="match status" value="1"/>
</dbReference>
<keyword evidence="12" id="KW-1185">Reference proteome</keyword>
<dbReference type="InterPro" id="IPR050155">
    <property type="entry name" value="HAD-like_hydrolase_sf"/>
</dbReference>
<comment type="catalytic activity">
    <reaction evidence="1 10">
        <text>2-phosphoglycolate + H2O = glycolate + phosphate</text>
        <dbReference type="Rhea" id="RHEA:14369"/>
        <dbReference type="ChEBI" id="CHEBI:15377"/>
        <dbReference type="ChEBI" id="CHEBI:29805"/>
        <dbReference type="ChEBI" id="CHEBI:43474"/>
        <dbReference type="ChEBI" id="CHEBI:58033"/>
        <dbReference type="EC" id="3.1.3.18"/>
    </reaction>
</comment>
<evidence type="ECO:0000256" key="7">
    <source>
        <dbReference type="ARBA" id="ARBA00022801"/>
    </source>
</evidence>
<comment type="function">
    <text evidence="10">Specifically catalyzes the dephosphorylation of 2-phosphoglycolate. Is involved in the dissimilation of the intracellular 2-phosphoglycolate formed during the DNA repair of 3'-phosphoglycolate ends, a major class of DNA lesions induced by oxidative stress.</text>
</comment>
<dbReference type="EC" id="3.1.3.18" evidence="5 10"/>
<evidence type="ECO:0000256" key="2">
    <source>
        <dbReference type="ARBA" id="ARBA00001946"/>
    </source>
</evidence>
<dbReference type="InterPro" id="IPR023214">
    <property type="entry name" value="HAD_sf"/>
</dbReference>
<dbReference type="GO" id="GO:0005829">
    <property type="term" value="C:cytosol"/>
    <property type="evidence" value="ECO:0007669"/>
    <property type="project" value="TreeGrafter"/>
</dbReference>